<keyword evidence="3" id="KW-0597">Phosphoprotein</keyword>
<dbReference type="GO" id="GO:0005524">
    <property type="term" value="F:ATP binding"/>
    <property type="evidence" value="ECO:0007669"/>
    <property type="project" value="UniProtKB-KW"/>
</dbReference>
<dbReference type="Gene3D" id="3.30.565.10">
    <property type="entry name" value="Histidine kinase-like ATPase, C-terminal domain"/>
    <property type="match status" value="1"/>
</dbReference>
<keyword evidence="13" id="KW-1185">Reference proteome</keyword>
<comment type="caution">
    <text evidence="12">The sequence shown here is derived from an EMBL/GenBank/DDBJ whole genome shotgun (WGS) entry which is preliminary data.</text>
</comment>
<dbReference type="PANTHER" id="PTHR24421">
    <property type="entry name" value="NITRATE/NITRITE SENSOR PROTEIN NARX-RELATED"/>
    <property type="match status" value="1"/>
</dbReference>
<name>A0A6N7USR6_9FIRM</name>
<keyword evidence="9" id="KW-0472">Membrane</keyword>
<feature type="transmembrane region" description="Helical" evidence="9">
    <location>
        <begin position="92"/>
        <end position="111"/>
    </location>
</feature>
<dbReference type="AlphaFoldDB" id="A0A6N7USR6"/>
<comment type="catalytic activity">
    <reaction evidence="1">
        <text>ATP + protein L-histidine = ADP + protein N-phospho-L-histidine.</text>
        <dbReference type="EC" id="2.7.13.3"/>
    </reaction>
</comment>
<accession>A0A6N7USR6</accession>
<dbReference type="InterPro" id="IPR011712">
    <property type="entry name" value="Sig_transdc_His_kin_sub3_dim/P"/>
</dbReference>
<evidence type="ECO:0000256" key="9">
    <source>
        <dbReference type="SAM" id="Phobius"/>
    </source>
</evidence>
<keyword evidence="7" id="KW-0067">ATP-binding</keyword>
<evidence type="ECO:0000256" key="8">
    <source>
        <dbReference type="ARBA" id="ARBA00023012"/>
    </source>
</evidence>
<dbReference type="InterPro" id="IPR050482">
    <property type="entry name" value="Sensor_HK_TwoCompSys"/>
</dbReference>
<dbReference type="CDD" id="cd16917">
    <property type="entry name" value="HATPase_UhpB-NarQ-NarX-like"/>
    <property type="match status" value="1"/>
</dbReference>
<evidence type="ECO:0000256" key="3">
    <source>
        <dbReference type="ARBA" id="ARBA00022553"/>
    </source>
</evidence>
<keyword evidence="9" id="KW-0812">Transmembrane</keyword>
<dbReference type="GO" id="GO:0000155">
    <property type="term" value="F:phosphorelay sensor kinase activity"/>
    <property type="evidence" value="ECO:0007669"/>
    <property type="project" value="InterPro"/>
</dbReference>
<dbReference type="EMBL" id="VULY01000018">
    <property type="protein sequence ID" value="MSR94131.1"/>
    <property type="molecule type" value="Genomic_DNA"/>
</dbReference>
<dbReference type="InterPro" id="IPR036890">
    <property type="entry name" value="HATPase_C_sf"/>
</dbReference>
<keyword evidence="8" id="KW-0902">Two-component regulatory system</keyword>
<dbReference type="SUPFAM" id="SSF55874">
    <property type="entry name" value="ATPase domain of HSP90 chaperone/DNA topoisomerase II/histidine kinase"/>
    <property type="match status" value="1"/>
</dbReference>
<dbReference type="Proteomes" id="UP000434409">
    <property type="component" value="Unassembled WGS sequence"/>
</dbReference>
<dbReference type="PANTHER" id="PTHR24421:SF10">
    <property type="entry name" value="NITRATE_NITRITE SENSOR PROTEIN NARQ"/>
    <property type="match status" value="1"/>
</dbReference>
<evidence type="ECO:0000259" key="10">
    <source>
        <dbReference type="Pfam" id="PF02518"/>
    </source>
</evidence>
<dbReference type="GO" id="GO:0016020">
    <property type="term" value="C:membrane"/>
    <property type="evidence" value="ECO:0007669"/>
    <property type="project" value="InterPro"/>
</dbReference>
<evidence type="ECO:0000256" key="1">
    <source>
        <dbReference type="ARBA" id="ARBA00000085"/>
    </source>
</evidence>
<feature type="transmembrane region" description="Helical" evidence="9">
    <location>
        <begin position="12"/>
        <end position="36"/>
    </location>
</feature>
<dbReference type="GO" id="GO:0046983">
    <property type="term" value="F:protein dimerization activity"/>
    <property type="evidence" value="ECO:0007669"/>
    <property type="project" value="InterPro"/>
</dbReference>
<feature type="transmembrane region" description="Helical" evidence="9">
    <location>
        <begin position="137"/>
        <end position="157"/>
    </location>
</feature>
<dbReference type="InterPro" id="IPR003594">
    <property type="entry name" value="HATPase_dom"/>
</dbReference>
<sequence length="446" mass="51037">MAVEGRMEKNRALLLKYAVFLFNIIAVLGISIFLWIATEKICDTYVASEFMGRVEAIPSHPRMIVAEMGILLFLLVLSFIGREYFFQDNPIICYSSIAFDLLISLIIIYLLDFNYNGILLWVFANLISHIKELKGKYVLIVVSLASYIGTDHGIVSVSSRLYYIKDYIGLYEGIWNKVLLWAYNVILSLNVILFLMFCVYIIMDQSGTITEVRRLYQQLSETNRELQGANVKLREYAVIKEKMGETKERNRLAREIHDTLGHTLTGISAGVDACIAMIDLSPEATKTQLDMIAQVTRDGIKEVRRSVSELRPDALDRLSLEHAIKKMVKETNSMTSTRIDFCCEVDVLKFDEDEENAIYRVIQESITNSIRHGNAKHVQIELTKKDSDIHLLIRDDGIGCKDMKKGFGTRHIVERIRMLNGEVWFSGENGFTTKVIIPIRWGENYD</sequence>
<feature type="transmembrane region" description="Helical" evidence="9">
    <location>
        <begin position="178"/>
        <end position="203"/>
    </location>
</feature>
<evidence type="ECO:0000259" key="11">
    <source>
        <dbReference type="Pfam" id="PF07730"/>
    </source>
</evidence>
<keyword evidence="5" id="KW-0547">Nucleotide-binding</keyword>
<dbReference type="Gene3D" id="1.20.5.1930">
    <property type="match status" value="1"/>
</dbReference>
<evidence type="ECO:0000313" key="12">
    <source>
        <dbReference type="EMBL" id="MSR94131.1"/>
    </source>
</evidence>
<protein>
    <recommendedName>
        <fullName evidence="2">histidine kinase</fullName>
        <ecNumber evidence="2">2.7.13.3</ecNumber>
    </recommendedName>
</protein>
<keyword evidence="6 12" id="KW-0418">Kinase</keyword>
<feature type="domain" description="Signal transduction histidine kinase subgroup 3 dimerisation and phosphoacceptor" evidence="11">
    <location>
        <begin position="248"/>
        <end position="315"/>
    </location>
</feature>
<feature type="domain" description="Histidine kinase/HSP90-like ATPase" evidence="10">
    <location>
        <begin position="355"/>
        <end position="436"/>
    </location>
</feature>
<gene>
    <name evidence="12" type="ORF">FYJ34_07635</name>
</gene>
<keyword evidence="4" id="KW-0808">Transferase</keyword>
<evidence type="ECO:0000256" key="5">
    <source>
        <dbReference type="ARBA" id="ARBA00022741"/>
    </source>
</evidence>
<proteinExistence type="predicted"/>
<evidence type="ECO:0000256" key="4">
    <source>
        <dbReference type="ARBA" id="ARBA00022679"/>
    </source>
</evidence>
<dbReference type="EC" id="2.7.13.3" evidence="2"/>
<dbReference type="Pfam" id="PF02518">
    <property type="entry name" value="HATPase_c"/>
    <property type="match status" value="1"/>
</dbReference>
<feature type="transmembrane region" description="Helical" evidence="9">
    <location>
        <begin position="63"/>
        <end position="80"/>
    </location>
</feature>
<evidence type="ECO:0000256" key="7">
    <source>
        <dbReference type="ARBA" id="ARBA00022840"/>
    </source>
</evidence>
<evidence type="ECO:0000256" key="6">
    <source>
        <dbReference type="ARBA" id="ARBA00022777"/>
    </source>
</evidence>
<organism evidence="12 13">
    <name type="scientific">Suipraeoptans intestinalis</name>
    <dbReference type="NCBI Taxonomy" id="2606628"/>
    <lineage>
        <taxon>Bacteria</taxon>
        <taxon>Bacillati</taxon>
        <taxon>Bacillota</taxon>
        <taxon>Clostridia</taxon>
        <taxon>Lachnospirales</taxon>
        <taxon>Lachnospiraceae</taxon>
        <taxon>Suipraeoptans</taxon>
    </lineage>
</organism>
<evidence type="ECO:0000313" key="13">
    <source>
        <dbReference type="Proteomes" id="UP000434409"/>
    </source>
</evidence>
<keyword evidence="9" id="KW-1133">Transmembrane helix</keyword>
<evidence type="ECO:0000256" key="2">
    <source>
        <dbReference type="ARBA" id="ARBA00012438"/>
    </source>
</evidence>
<dbReference type="Pfam" id="PF07730">
    <property type="entry name" value="HisKA_3"/>
    <property type="match status" value="1"/>
</dbReference>
<reference evidence="12 13" key="1">
    <citation type="submission" date="2019-08" db="EMBL/GenBank/DDBJ databases">
        <title>In-depth cultivation of the pig gut microbiome towards novel bacterial diversity and tailored functional studies.</title>
        <authorList>
            <person name="Wylensek D."/>
            <person name="Hitch T.C.A."/>
            <person name="Clavel T."/>
        </authorList>
    </citation>
    <scope>NUCLEOTIDE SEQUENCE [LARGE SCALE GENOMIC DNA]</scope>
    <source>
        <strain evidence="12 13">68-1-5</strain>
    </source>
</reference>